<dbReference type="InterPro" id="IPR011006">
    <property type="entry name" value="CheY-like_superfamily"/>
</dbReference>
<dbReference type="RefSeq" id="WP_021697288.1">
    <property type="nucleotide sequence ID" value="NZ_BATC01000020.1"/>
</dbReference>
<keyword evidence="1 2" id="KW-0597">Phosphoprotein</keyword>
<evidence type="ECO:0000256" key="2">
    <source>
        <dbReference type="PROSITE-ProRule" id="PRU00169"/>
    </source>
</evidence>
<dbReference type="PROSITE" id="PS50110">
    <property type="entry name" value="RESPONSE_REGULATORY"/>
    <property type="match status" value="1"/>
</dbReference>
<dbReference type="Pfam" id="PF00072">
    <property type="entry name" value="Response_reg"/>
    <property type="match status" value="1"/>
</dbReference>
<dbReference type="EMBL" id="BATC01000020">
    <property type="protein sequence ID" value="GAD59193.1"/>
    <property type="molecule type" value="Genomic_DNA"/>
</dbReference>
<keyword evidence="5" id="KW-1185">Reference proteome</keyword>
<evidence type="ECO:0000259" key="3">
    <source>
        <dbReference type="PROSITE" id="PS50110"/>
    </source>
</evidence>
<dbReference type="SMART" id="SM00448">
    <property type="entry name" value="REC"/>
    <property type="match status" value="1"/>
</dbReference>
<dbReference type="PANTHER" id="PTHR44591:SF3">
    <property type="entry name" value="RESPONSE REGULATORY DOMAIN-CONTAINING PROTEIN"/>
    <property type="match status" value="1"/>
</dbReference>
<feature type="modified residue" description="4-aspartylphosphate" evidence="2">
    <location>
        <position position="53"/>
    </location>
</feature>
<dbReference type="AlphaFoldDB" id="A0A8E0KJG4"/>
<feature type="domain" description="Response regulatory" evidence="3">
    <location>
        <begin position="2"/>
        <end position="117"/>
    </location>
</feature>
<gene>
    <name evidence="4" type="ORF">MBEBAB_1443</name>
</gene>
<organism evidence="4 5">
    <name type="scientific">Brevundimonas abyssalis TAR-001</name>
    <dbReference type="NCBI Taxonomy" id="1391729"/>
    <lineage>
        <taxon>Bacteria</taxon>
        <taxon>Pseudomonadati</taxon>
        <taxon>Pseudomonadota</taxon>
        <taxon>Alphaproteobacteria</taxon>
        <taxon>Caulobacterales</taxon>
        <taxon>Caulobacteraceae</taxon>
        <taxon>Brevundimonas</taxon>
    </lineage>
</organism>
<dbReference type="OrthoDB" id="7060229at2"/>
<dbReference type="CDD" id="cd00156">
    <property type="entry name" value="REC"/>
    <property type="match status" value="1"/>
</dbReference>
<dbReference type="Proteomes" id="UP000016569">
    <property type="component" value="Unassembled WGS sequence"/>
</dbReference>
<dbReference type="InterPro" id="IPR001789">
    <property type="entry name" value="Sig_transdc_resp-reg_receiver"/>
</dbReference>
<comment type="caution">
    <text evidence="4">The sequence shown here is derived from an EMBL/GenBank/DDBJ whole genome shotgun (WGS) entry which is preliminary data.</text>
</comment>
<dbReference type="PANTHER" id="PTHR44591">
    <property type="entry name" value="STRESS RESPONSE REGULATOR PROTEIN 1"/>
    <property type="match status" value="1"/>
</dbReference>
<proteinExistence type="predicted"/>
<name>A0A8E0KJG4_9CAUL</name>
<evidence type="ECO:0000256" key="1">
    <source>
        <dbReference type="ARBA" id="ARBA00022553"/>
    </source>
</evidence>
<reference evidence="5" key="1">
    <citation type="journal article" date="2013" name="Genome Announc.">
        <title>Draft Genome Sequence of the Dimorphic Prosthecate Bacterium Brevundimonas abyssalis TAR-001T.</title>
        <authorList>
            <person name="Tsubouchi T."/>
            <person name="Nishi S."/>
            <person name="Usui K."/>
            <person name="Shimane Y."/>
            <person name="Takaki Y."/>
            <person name="Maruyama T."/>
            <person name="Hatada Y."/>
        </authorList>
    </citation>
    <scope>NUCLEOTIDE SEQUENCE [LARGE SCALE GENOMIC DNA]</scope>
    <source>
        <strain evidence="5">TAR-001</strain>
    </source>
</reference>
<sequence>MRVLVVEDETLVLFTLEAELTRAGFEVVMASDPAGARARLDEEGADLSGLVVDLNLSAEETGFDVSRHARTVNPDVTVIYISGNDPSQWADQGVKDSVFFAKPVLSAEVAKALQSRIG</sequence>
<dbReference type="GO" id="GO:0000160">
    <property type="term" value="P:phosphorelay signal transduction system"/>
    <property type="evidence" value="ECO:0007669"/>
    <property type="project" value="InterPro"/>
</dbReference>
<protein>
    <submittedName>
        <fullName evidence="4">Two-component response regulator</fullName>
    </submittedName>
</protein>
<evidence type="ECO:0000313" key="4">
    <source>
        <dbReference type="EMBL" id="GAD59193.1"/>
    </source>
</evidence>
<accession>A0A8E0KJG4</accession>
<dbReference type="InterPro" id="IPR050595">
    <property type="entry name" value="Bact_response_regulator"/>
</dbReference>
<dbReference type="Gene3D" id="3.40.50.2300">
    <property type="match status" value="1"/>
</dbReference>
<dbReference type="SUPFAM" id="SSF52172">
    <property type="entry name" value="CheY-like"/>
    <property type="match status" value="1"/>
</dbReference>
<evidence type="ECO:0000313" key="5">
    <source>
        <dbReference type="Proteomes" id="UP000016569"/>
    </source>
</evidence>